<accession>A0ABN8RG13</accession>
<dbReference type="Pfam" id="PF13424">
    <property type="entry name" value="TPR_12"/>
    <property type="match status" value="1"/>
</dbReference>
<comment type="caution">
    <text evidence="4">The sequence shown here is derived from an EMBL/GenBank/DDBJ whole genome shotgun (WGS) entry which is preliminary data.</text>
</comment>
<dbReference type="PANTHER" id="PTHR45641:SF19">
    <property type="entry name" value="NEPHROCYSTIN-3"/>
    <property type="match status" value="1"/>
</dbReference>
<gene>
    <name evidence="4" type="ORF">PLOB_00020302</name>
</gene>
<feature type="chain" id="PRO_5046296671" description="Tetratricopeptide repeat-containing protein" evidence="3">
    <location>
        <begin position="21"/>
        <end position="396"/>
    </location>
</feature>
<feature type="signal peptide" evidence="3">
    <location>
        <begin position="1"/>
        <end position="20"/>
    </location>
</feature>
<dbReference type="SUPFAM" id="SSF48452">
    <property type="entry name" value="TPR-like"/>
    <property type="match status" value="1"/>
</dbReference>
<dbReference type="InterPro" id="IPR019734">
    <property type="entry name" value="TPR_rpt"/>
</dbReference>
<dbReference type="EMBL" id="CALNXK010000238">
    <property type="protein sequence ID" value="CAH3178345.1"/>
    <property type="molecule type" value="Genomic_DNA"/>
</dbReference>
<dbReference type="Proteomes" id="UP001159405">
    <property type="component" value="Unassembled WGS sequence"/>
</dbReference>
<evidence type="ECO:0000256" key="3">
    <source>
        <dbReference type="SAM" id="SignalP"/>
    </source>
</evidence>
<sequence>QRHTLIWLSLFKGHFTMSTAQEVFRSEGLKRRILELANRSFLKRNIRPKAPCWYRLLGVQKLYCQNKAQEEGAKQQYEKGRKSFIDYFLSILEDVFKNFMSKSAFEACDMFRQEVENIMQLLVWFKCDAMDEEQRLRCIDVFNKAAELRAKMMGEKRFNAVFNMLKDKCLQLQDEKRLSDCLTSLGIKEAFSCFFSPHLSLEAGERAKDYFMEADRIQSDLSINTGNSRAQCLAKYGRCVSIDGEFGKGKEMINKAIDIRKGHGKEDSVMLGATYNDLAERANALFREAVKFRTQETLPIYREKLGDHPFTATILNNLSKNYRALGQFEDAKKCSEEALKIRWNFLREHMETALSLFEVAMAFKETNELQAAKTNFEQCLAMQEKVLDTKHKDLER</sequence>
<feature type="non-terminal residue" evidence="4">
    <location>
        <position position="1"/>
    </location>
</feature>
<dbReference type="SMART" id="SM00028">
    <property type="entry name" value="TPR"/>
    <property type="match status" value="3"/>
</dbReference>
<dbReference type="Gene3D" id="1.25.40.10">
    <property type="entry name" value="Tetratricopeptide repeat domain"/>
    <property type="match status" value="1"/>
</dbReference>
<evidence type="ECO:0000256" key="2">
    <source>
        <dbReference type="ARBA" id="ARBA00022803"/>
    </source>
</evidence>
<reference evidence="4 5" key="1">
    <citation type="submission" date="2022-05" db="EMBL/GenBank/DDBJ databases">
        <authorList>
            <consortium name="Genoscope - CEA"/>
            <person name="William W."/>
        </authorList>
    </citation>
    <scope>NUCLEOTIDE SEQUENCE [LARGE SCALE GENOMIC DNA]</scope>
</reference>
<keyword evidence="5" id="KW-1185">Reference proteome</keyword>
<evidence type="ECO:0000313" key="5">
    <source>
        <dbReference type="Proteomes" id="UP001159405"/>
    </source>
</evidence>
<dbReference type="PANTHER" id="PTHR45641">
    <property type="entry name" value="TETRATRICOPEPTIDE REPEAT PROTEIN (AFU_ORTHOLOGUE AFUA_6G03870)"/>
    <property type="match status" value="1"/>
</dbReference>
<protein>
    <recommendedName>
        <fullName evidence="6">Tetratricopeptide repeat-containing protein</fullName>
    </recommendedName>
</protein>
<proteinExistence type="predicted"/>
<name>A0ABN8RG13_9CNID</name>
<keyword evidence="2" id="KW-0802">TPR repeat</keyword>
<dbReference type="InterPro" id="IPR011990">
    <property type="entry name" value="TPR-like_helical_dom_sf"/>
</dbReference>
<dbReference type="Pfam" id="PF13374">
    <property type="entry name" value="TPR_10"/>
    <property type="match status" value="1"/>
</dbReference>
<keyword evidence="1" id="KW-0677">Repeat</keyword>
<keyword evidence="3" id="KW-0732">Signal</keyword>
<evidence type="ECO:0000256" key="1">
    <source>
        <dbReference type="ARBA" id="ARBA00022737"/>
    </source>
</evidence>
<evidence type="ECO:0008006" key="6">
    <source>
        <dbReference type="Google" id="ProtNLM"/>
    </source>
</evidence>
<organism evidence="4 5">
    <name type="scientific">Porites lobata</name>
    <dbReference type="NCBI Taxonomy" id="104759"/>
    <lineage>
        <taxon>Eukaryota</taxon>
        <taxon>Metazoa</taxon>
        <taxon>Cnidaria</taxon>
        <taxon>Anthozoa</taxon>
        <taxon>Hexacorallia</taxon>
        <taxon>Scleractinia</taxon>
        <taxon>Fungiina</taxon>
        <taxon>Poritidae</taxon>
        <taxon>Porites</taxon>
    </lineage>
</organism>
<evidence type="ECO:0000313" key="4">
    <source>
        <dbReference type="EMBL" id="CAH3178345.1"/>
    </source>
</evidence>